<evidence type="ECO:0000259" key="9">
    <source>
        <dbReference type="PROSITE" id="PS50850"/>
    </source>
</evidence>
<feature type="transmembrane region" description="Helical" evidence="8">
    <location>
        <begin position="346"/>
        <end position="367"/>
    </location>
</feature>
<keyword evidence="4" id="KW-1003">Cell membrane</keyword>
<dbReference type="GO" id="GO:1990961">
    <property type="term" value="P:xenobiotic detoxification by transmembrane export across the plasma membrane"/>
    <property type="evidence" value="ECO:0007669"/>
    <property type="project" value="InterPro"/>
</dbReference>
<comment type="similarity">
    <text evidence="2 8">Belongs to the major facilitator superfamily. Bcr/CmlA family.</text>
</comment>
<dbReference type="SUPFAM" id="SSF103473">
    <property type="entry name" value="MFS general substrate transporter"/>
    <property type="match status" value="1"/>
</dbReference>
<dbReference type="GO" id="GO:0005886">
    <property type="term" value="C:plasma membrane"/>
    <property type="evidence" value="ECO:0007669"/>
    <property type="project" value="UniProtKB-SubCell"/>
</dbReference>
<feature type="domain" description="Major facilitator superfamily (MFS) profile" evidence="9">
    <location>
        <begin position="9"/>
        <end position="395"/>
    </location>
</feature>
<evidence type="ECO:0000313" key="10">
    <source>
        <dbReference type="EMBL" id="ASK79461.1"/>
    </source>
</evidence>
<evidence type="ECO:0000256" key="1">
    <source>
        <dbReference type="ARBA" id="ARBA00004651"/>
    </source>
</evidence>
<evidence type="ECO:0000256" key="5">
    <source>
        <dbReference type="ARBA" id="ARBA00022692"/>
    </source>
</evidence>
<feature type="transmembrane region" description="Helical" evidence="8">
    <location>
        <begin position="307"/>
        <end position="325"/>
    </location>
</feature>
<dbReference type="PANTHER" id="PTHR23502">
    <property type="entry name" value="MAJOR FACILITATOR SUPERFAMILY"/>
    <property type="match status" value="1"/>
</dbReference>
<feature type="transmembrane region" description="Helical" evidence="8">
    <location>
        <begin position="164"/>
        <end position="183"/>
    </location>
</feature>
<dbReference type="AlphaFoldDB" id="A0A220VGM8"/>
<keyword evidence="11" id="KW-1185">Reference proteome</keyword>
<evidence type="ECO:0000313" key="11">
    <source>
        <dbReference type="Proteomes" id="UP000242175"/>
    </source>
</evidence>
<dbReference type="Pfam" id="PF07690">
    <property type="entry name" value="MFS_1"/>
    <property type="match status" value="1"/>
</dbReference>
<feature type="transmembrane region" description="Helical" evidence="8">
    <location>
        <begin position="212"/>
        <end position="241"/>
    </location>
</feature>
<evidence type="ECO:0000256" key="4">
    <source>
        <dbReference type="ARBA" id="ARBA00022475"/>
    </source>
</evidence>
<gene>
    <name evidence="10" type="ORF">CF386_10400</name>
</gene>
<feature type="transmembrane region" description="Helical" evidence="8">
    <location>
        <begin position="7"/>
        <end position="28"/>
    </location>
</feature>
<dbReference type="Gene3D" id="1.20.1720.10">
    <property type="entry name" value="Multidrug resistance protein D"/>
    <property type="match status" value="1"/>
</dbReference>
<evidence type="ECO:0000256" key="6">
    <source>
        <dbReference type="ARBA" id="ARBA00022989"/>
    </source>
</evidence>
<keyword evidence="8" id="KW-0997">Cell inner membrane</keyword>
<evidence type="ECO:0000256" key="3">
    <source>
        <dbReference type="ARBA" id="ARBA00022448"/>
    </source>
</evidence>
<dbReference type="InterPro" id="IPR036259">
    <property type="entry name" value="MFS_trans_sf"/>
</dbReference>
<dbReference type="KEGG" id="pmai:CF386_10400"/>
<dbReference type="InterPro" id="IPR011701">
    <property type="entry name" value="MFS"/>
</dbReference>
<comment type="caution">
    <text evidence="8">Lacks conserved residue(s) required for the propagation of feature annotation.</text>
</comment>
<accession>A0A220VGM8</accession>
<dbReference type="RefSeq" id="WP_089074369.1">
    <property type="nucleotide sequence ID" value="NZ_CBCSAM010000004.1"/>
</dbReference>
<protein>
    <recommendedName>
        <fullName evidence="8">Bcr/CflA family efflux transporter</fullName>
    </recommendedName>
</protein>
<dbReference type="InterPro" id="IPR004812">
    <property type="entry name" value="Efflux_drug-R_Bcr/CmlA"/>
</dbReference>
<feature type="transmembrane region" description="Helical" evidence="8">
    <location>
        <begin position="247"/>
        <end position="266"/>
    </location>
</feature>
<keyword evidence="3 8" id="KW-0813">Transport</keyword>
<dbReference type="Proteomes" id="UP000242175">
    <property type="component" value="Chromosome small"/>
</dbReference>
<feature type="transmembrane region" description="Helical" evidence="8">
    <location>
        <begin position="133"/>
        <end position="158"/>
    </location>
</feature>
<evidence type="ECO:0000256" key="8">
    <source>
        <dbReference type="RuleBase" id="RU365088"/>
    </source>
</evidence>
<dbReference type="GO" id="GO:0042910">
    <property type="term" value="F:xenobiotic transmembrane transporter activity"/>
    <property type="evidence" value="ECO:0007669"/>
    <property type="project" value="InterPro"/>
</dbReference>
<keyword evidence="5 8" id="KW-0812">Transmembrane</keyword>
<dbReference type="PROSITE" id="PS50850">
    <property type="entry name" value="MFS"/>
    <property type="match status" value="1"/>
</dbReference>
<comment type="subcellular location">
    <subcellularLocation>
        <location evidence="8">Cell inner membrane</location>
        <topology evidence="8">Multi-pass membrane protein</topology>
    </subcellularLocation>
    <subcellularLocation>
        <location evidence="1">Cell membrane</location>
        <topology evidence="1">Multi-pass membrane protein</topology>
    </subcellularLocation>
</comment>
<reference evidence="10 11" key="1">
    <citation type="journal article" date="2016" name="Int. J. Syst. Evol. Microbiol.">
        <title>Paraphotobacterium marinum gen. nov., sp. nov., a member of the family Vibrionaceae, isolated from surface seawater.</title>
        <authorList>
            <person name="Huang Z."/>
            <person name="Dong C."/>
            <person name="Shao Z."/>
        </authorList>
    </citation>
    <scope>NUCLEOTIDE SEQUENCE [LARGE SCALE GENOMIC DNA]</scope>
    <source>
        <strain evidence="10 11">NSCS20N07D</strain>
    </source>
</reference>
<keyword evidence="7 8" id="KW-0472">Membrane</keyword>
<dbReference type="PANTHER" id="PTHR23502:SF132">
    <property type="entry name" value="POLYAMINE TRANSPORTER 2-RELATED"/>
    <property type="match status" value="1"/>
</dbReference>
<sequence length="401" mass="44586">MIKHDNRFFLFVIALFCAMPSLSVYIYLPAVKNIAEKLNTTSSLVNQSTSLFMIGFCLAMVFWGSLSDRIGRKKTLTIGLFLTVLGSYLCTRSNNLEFFAVARLIQGFGISSGTIIGMSIVRDHFKGNVLTSSLASIMLVIGFSPMLSPSIGSAIMYFFNNWHYIYYAISIYAIVNICLCLLIKESHQPSQNNKTFMDEIKAYSVLFSNNKFILYSLCSGLAFACYFAYVSISSTVIIGVFHFSNSFFSLCIPFNICGMLLSNFLIKRQLKKTEETGSLIILGFISSILGITICASSGYIYLTVYGMILGMLFITFGMSLFQTLFTSKGLSYVKENVGTANAINNIFRFGLASVGAFVINQFDGIFLMKALPTLHVIILCIILTLFSIIHRKSQKVDIILN</sequence>
<dbReference type="EMBL" id="CP022356">
    <property type="protein sequence ID" value="ASK79461.1"/>
    <property type="molecule type" value="Genomic_DNA"/>
</dbReference>
<dbReference type="OrthoDB" id="9814303at2"/>
<name>A0A220VGM8_9GAMM</name>
<feature type="transmembrane region" description="Helical" evidence="8">
    <location>
        <begin position="278"/>
        <end position="301"/>
    </location>
</feature>
<dbReference type="CDD" id="cd17320">
    <property type="entry name" value="MFS_MdfA_MDR_like"/>
    <property type="match status" value="1"/>
</dbReference>
<organism evidence="10 11">
    <name type="scientific">Paraphotobacterium marinum</name>
    <dbReference type="NCBI Taxonomy" id="1755811"/>
    <lineage>
        <taxon>Bacteria</taxon>
        <taxon>Pseudomonadati</taxon>
        <taxon>Pseudomonadota</taxon>
        <taxon>Gammaproteobacteria</taxon>
        <taxon>Vibrionales</taxon>
        <taxon>Vibrionaceae</taxon>
        <taxon>Paraphotobacterium</taxon>
    </lineage>
</organism>
<feature type="transmembrane region" description="Helical" evidence="8">
    <location>
        <begin position="373"/>
        <end position="389"/>
    </location>
</feature>
<dbReference type="NCBIfam" id="TIGR00710">
    <property type="entry name" value="efflux_Bcr_CflA"/>
    <property type="match status" value="1"/>
</dbReference>
<keyword evidence="6 8" id="KW-1133">Transmembrane helix</keyword>
<feature type="transmembrane region" description="Helical" evidence="8">
    <location>
        <begin position="48"/>
        <end position="66"/>
    </location>
</feature>
<evidence type="ECO:0000256" key="2">
    <source>
        <dbReference type="ARBA" id="ARBA00006236"/>
    </source>
</evidence>
<dbReference type="InterPro" id="IPR020846">
    <property type="entry name" value="MFS_dom"/>
</dbReference>
<evidence type="ECO:0000256" key="7">
    <source>
        <dbReference type="ARBA" id="ARBA00023136"/>
    </source>
</evidence>
<proteinExistence type="inferred from homology"/>